<dbReference type="AlphaFoldDB" id="A0AAV4H3R3"/>
<evidence type="ECO:0008006" key="3">
    <source>
        <dbReference type="Google" id="ProtNLM"/>
    </source>
</evidence>
<gene>
    <name evidence="1" type="ORF">ElyMa_006198400</name>
</gene>
<name>A0AAV4H3R3_9GAST</name>
<comment type="caution">
    <text evidence="1">The sequence shown here is derived from an EMBL/GenBank/DDBJ whole genome shotgun (WGS) entry which is preliminary data.</text>
</comment>
<dbReference type="EMBL" id="BMAT01012433">
    <property type="protein sequence ID" value="GFR92344.1"/>
    <property type="molecule type" value="Genomic_DNA"/>
</dbReference>
<reference evidence="1 2" key="1">
    <citation type="journal article" date="2021" name="Elife">
        <title>Chloroplast acquisition without the gene transfer in kleptoplastic sea slugs, Plakobranchus ocellatus.</title>
        <authorList>
            <person name="Maeda T."/>
            <person name="Takahashi S."/>
            <person name="Yoshida T."/>
            <person name="Shimamura S."/>
            <person name="Takaki Y."/>
            <person name="Nagai Y."/>
            <person name="Toyoda A."/>
            <person name="Suzuki Y."/>
            <person name="Arimoto A."/>
            <person name="Ishii H."/>
            <person name="Satoh N."/>
            <person name="Nishiyama T."/>
            <person name="Hasebe M."/>
            <person name="Maruyama T."/>
            <person name="Minagawa J."/>
            <person name="Obokata J."/>
            <person name="Shigenobu S."/>
        </authorList>
    </citation>
    <scope>NUCLEOTIDE SEQUENCE [LARGE SCALE GENOMIC DNA]</scope>
</reference>
<dbReference type="Proteomes" id="UP000762676">
    <property type="component" value="Unassembled WGS sequence"/>
</dbReference>
<organism evidence="1 2">
    <name type="scientific">Elysia marginata</name>
    <dbReference type="NCBI Taxonomy" id="1093978"/>
    <lineage>
        <taxon>Eukaryota</taxon>
        <taxon>Metazoa</taxon>
        <taxon>Spiralia</taxon>
        <taxon>Lophotrochozoa</taxon>
        <taxon>Mollusca</taxon>
        <taxon>Gastropoda</taxon>
        <taxon>Heterobranchia</taxon>
        <taxon>Euthyneura</taxon>
        <taxon>Panpulmonata</taxon>
        <taxon>Sacoglossa</taxon>
        <taxon>Placobranchoidea</taxon>
        <taxon>Plakobranchidae</taxon>
        <taxon>Elysia</taxon>
    </lineage>
</organism>
<protein>
    <recommendedName>
        <fullName evidence="3">Hexosyltransferase</fullName>
    </recommendedName>
</protein>
<proteinExistence type="predicted"/>
<keyword evidence="2" id="KW-1185">Reference proteome</keyword>
<accession>A0AAV4H3R3</accession>
<sequence length="109" mass="12110">MLELALTFVLNCCPGTGYILVTDPDNYANLPGLVHRLHQLHEDQDDDHQAMRWPGHSKEEQFVNCATGTARINPQPHKPNYSGLPSGSCVISGKAASKVLRIIRNDYIK</sequence>
<evidence type="ECO:0000313" key="2">
    <source>
        <dbReference type="Proteomes" id="UP000762676"/>
    </source>
</evidence>
<evidence type="ECO:0000313" key="1">
    <source>
        <dbReference type="EMBL" id="GFR92344.1"/>
    </source>
</evidence>